<sequence>MAKYSFEELRNIIKTLRSENGCPWDKEQTHESLRPCMIEEAAELAASIRIYRETKDDTNLIEELGDVLLQVMMHSQIAEEEGRFTVDNVIDEISEKMIRRHPHVFCDINVADSEQVLRNWEEIKQKEKETQAWITSPLREVPIELPALIRAQKVLKKMDSVYGISQNLEETIENIKQNLNEIEVQSVQDNSKLDETIGNLLLNCATIAKLSKVHGEQALTDRLDELILCIEEQKKV</sequence>
<dbReference type="RefSeq" id="WP_110290991.1">
    <property type="nucleotide sequence ID" value="NZ_QICS01000004.1"/>
</dbReference>
<gene>
    <name evidence="2" type="ORF">C8E03_10490</name>
</gene>
<dbReference type="InterPro" id="IPR048015">
    <property type="entry name" value="NTP-PPase_MazG-like_N"/>
</dbReference>
<dbReference type="FunFam" id="1.10.287.1080:FF:000001">
    <property type="entry name" value="Nucleoside triphosphate pyrophosphohydrolase"/>
    <property type="match status" value="1"/>
</dbReference>
<organism evidence="2 3">
    <name type="scientific">Lachnotalea glycerini</name>
    <dbReference type="NCBI Taxonomy" id="1763509"/>
    <lineage>
        <taxon>Bacteria</taxon>
        <taxon>Bacillati</taxon>
        <taxon>Bacillota</taxon>
        <taxon>Clostridia</taxon>
        <taxon>Lachnospirales</taxon>
        <taxon>Lachnospiraceae</taxon>
        <taxon>Lachnotalea</taxon>
    </lineage>
</organism>
<dbReference type="Pfam" id="PF03819">
    <property type="entry name" value="MazG"/>
    <property type="match status" value="1"/>
</dbReference>
<accession>A0A318ES58</accession>
<dbReference type="InterPro" id="IPR004518">
    <property type="entry name" value="MazG-like_dom"/>
</dbReference>
<dbReference type="GO" id="GO:0046076">
    <property type="term" value="P:dTTP catabolic process"/>
    <property type="evidence" value="ECO:0007669"/>
    <property type="project" value="TreeGrafter"/>
</dbReference>
<dbReference type="GO" id="GO:0006203">
    <property type="term" value="P:dGTP catabolic process"/>
    <property type="evidence" value="ECO:0007669"/>
    <property type="project" value="TreeGrafter"/>
</dbReference>
<dbReference type="GO" id="GO:0047429">
    <property type="term" value="F:nucleoside triphosphate diphosphatase activity"/>
    <property type="evidence" value="ECO:0007669"/>
    <property type="project" value="TreeGrafter"/>
</dbReference>
<dbReference type="GO" id="GO:0046047">
    <property type="term" value="P:TTP catabolic process"/>
    <property type="evidence" value="ECO:0007669"/>
    <property type="project" value="TreeGrafter"/>
</dbReference>
<dbReference type="Proteomes" id="UP000247523">
    <property type="component" value="Unassembled WGS sequence"/>
</dbReference>
<dbReference type="GO" id="GO:0008168">
    <property type="term" value="F:methyltransferase activity"/>
    <property type="evidence" value="ECO:0007669"/>
    <property type="project" value="UniProtKB-KW"/>
</dbReference>
<feature type="domain" description="NTP pyrophosphohydrolase MazG-like" evidence="1">
    <location>
        <begin position="28"/>
        <end position="105"/>
    </location>
</feature>
<dbReference type="SUPFAM" id="SSF101386">
    <property type="entry name" value="all-alpha NTP pyrophosphatases"/>
    <property type="match status" value="1"/>
</dbReference>
<dbReference type="GO" id="GO:0046052">
    <property type="term" value="P:UTP catabolic process"/>
    <property type="evidence" value="ECO:0007669"/>
    <property type="project" value="TreeGrafter"/>
</dbReference>
<dbReference type="Gene3D" id="1.10.287.1080">
    <property type="entry name" value="MazG-like"/>
    <property type="match status" value="2"/>
</dbReference>
<name>A0A318ES58_9FIRM</name>
<keyword evidence="2" id="KW-0808">Transferase</keyword>
<dbReference type="CDD" id="cd11528">
    <property type="entry name" value="NTP-PPase_MazG_Nterm"/>
    <property type="match status" value="1"/>
</dbReference>
<reference evidence="2 3" key="1">
    <citation type="submission" date="2018-05" db="EMBL/GenBank/DDBJ databases">
        <title>Genomic Encyclopedia of Type Strains, Phase IV (KMG-IV): sequencing the most valuable type-strain genomes for metagenomic binning, comparative biology and taxonomic classification.</title>
        <authorList>
            <person name="Goeker M."/>
        </authorList>
    </citation>
    <scope>NUCLEOTIDE SEQUENCE [LARGE SCALE GENOMIC DNA]</scope>
    <source>
        <strain evidence="2 3">DSM 28816</strain>
    </source>
</reference>
<evidence type="ECO:0000313" key="2">
    <source>
        <dbReference type="EMBL" id="PXV91083.1"/>
    </source>
</evidence>
<dbReference type="NCBIfam" id="TIGR00444">
    <property type="entry name" value="mazG"/>
    <property type="match status" value="1"/>
</dbReference>
<dbReference type="EMBL" id="QICS01000004">
    <property type="protein sequence ID" value="PXV91083.1"/>
    <property type="molecule type" value="Genomic_DNA"/>
</dbReference>
<dbReference type="GO" id="GO:0046061">
    <property type="term" value="P:dATP catabolic process"/>
    <property type="evidence" value="ECO:0007669"/>
    <property type="project" value="TreeGrafter"/>
</dbReference>
<comment type="caution">
    <text evidence="2">The sequence shown here is derived from an EMBL/GenBank/DDBJ whole genome shotgun (WGS) entry which is preliminary data.</text>
</comment>
<protein>
    <submittedName>
        <fullName evidence="2">Tetrapyrrole methylase family protein/MazG family protein</fullName>
    </submittedName>
</protein>
<dbReference type="InterPro" id="IPR011551">
    <property type="entry name" value="NTP_PyrPHydrolase_MazG"/>
</dbReference>
<dbReference type="GO" id="GO:0046081">
    <property type="term" value="P:dUTP catabolic process"/>
    <property type="evidence" value="ECO:0007669"/>
    <property type="project" value="TreeGrafter"/>
</dbReference>
<evidence type="ECO:0000313" key="3">
    <source>
        <dbReference type="Proteomes" id="UP000247523"/>
    </source>
</evidence>
<dbReference type="PANTHER" id="PTHR30522">
    <property type="entry name" value="NUCLEOSIDE TRIPHOSPHATE PYROPHOSPHOHYDROLASE"/>
    <property type="match status" value="1"/>
</dbReference>
<dbReference type="GO" id="GO:0032259">
    <property type="term" value="P:methylation"/>
    <property type="evidence" value="ECO:0007669"/>
    <property type="project" value="UniProtKB-KW"/>
</dbReference>
<dbReference type="AlphaFoldDB" id="A0A318ES58"/>
<dbReference type="PANTHER" id="PTHR30522:SF0">
    <property type="entry name" value="NUCLEOSIDE TRIPHOSPHATE PYROPHOSPHOHYDROLASE"/>
    <property type="match status" value="1"/>
</dbReference>
<keyword evidence="2" id="KW-0489">Methyltransferase</keyword>
<proteinExistence type="predicted"/>
<dbReference type="GO" id="GO:0006950">
    <property type="term" value="P:response to stress"/>
    <property type="evidence" value="ECO:0007669"/>
    <property type="project" value="UniProtKB-ARBA"/>
</dbReference>
<evidence type="ECO:0000259" key="1">
    <source>
        <dbReference type="Pfam" id="PF03819"/>
    </source>
</evidence>